<dbReference type="Gene3D" id="3.40.50.300">
    <property type="entry name" value="P-loop containing nucleotide triphosphate hydrolases"/>
    <property type="match status" value="1"/>
</dbReference>
<dbReference type="Proteomes" id="UP000654075">
    <property type="component" value="Unassembled WGS sequence"/>
</dbReference>
<organism evidence="4 5">
    <name type="scientific">Polarella glacialis</name>
    <name type="common">Dinoflagellate</name>
    <dbReference type="NCBI Taxonomy" id="89957"/>
    <lineage>
        <taxon>Eukaryota</taxon>
        <taxon>Sar</taxon>
        <taxon>Alveolata</taxon>
        <taxon>Dinophyceae</taxon>
        <taxon>Suessiales</taxon>
        <taxon>Suessiaceae</taxon>
        <taxon>Polarella</taxon>
    </lineage>
</organism>
<keyword evidence="3" id="KW-0472">Membrane</keyword>
<name>A0A813FK12_POLGL</name>
<dbReference type="EMBL" id="CAJNNV010025203">
    <property type="protein sequence ID" value="CAE8613109.1"/>
    <property type="molecule type" value="Genomic_DNA"/>
</dbReference>
<dbReference type="GO" id="GO:0004386">
    <property type="term" value="F:helicase activity"/>
    <property type="evidence" value="ECO:0007669"/>
    <property type="project" value="UniProtKB-KW"/>
</dbReference>
<evidence type="ECO:0000256" key="2">
    <source>
        <dbReference type="ARBA" id="ARBA00022806"/>
    </source>
</evidence>
<dbReference type="AlphaFoldDB" id="A0A813FK12"/>
<comment type="caution">
    <text evidence="4">The sequence shown here is derived from an EMBL/GenBank/DDBJ whole genome shotgun (WGS) entry which is preliminary data.</text>
</comment>
<evidence type="ECO:0000256" key="1">
    <source>
        <dbReference type="ARBA" id="ARBA00022801"/>
    </source>
</evidence>
<dbReference type="InterPro" id="IPR027417">
    <property type="entry name" value="P-loop_NTPase"/>
</dbReference>
<protein>
    <submittedName>
        <fullName evidence="4">Uncharacterized protein</fullName>
    </submittedName>
</protein>
<keyword evidence="2" id="KW-0067">ATP-binding</keyword>
<dbReference type="OrthoDB" id="441842at2759"/>
<keyword evidence="1" id="KW-0378">Hydrolase</keyword>
<feature type="transmembrane region" description="Helical" evidence="3">
    <location>
        <begin position="190"/>
        <end position="208"/>
    </location>
</feature>
<dbReference type="PANTHER" id="PTHR43519:SF1">
    <property type="entry name" value="ATP-DEPENDENT RNA HELICASE HRPB"/>
    <property type="match status" value="1"/>
</dbReference>
<dbReference type="SUPFAM" id="SSF52540">
    <property type="entry name" value="P-loop containing nucleoside triphosphate hydrolases"/>
    <property type="match status" value="1"/>
</dbReference>
<keyword evidence="3" id="KW-0812">Transmembrane</keyword>
<evidence type="ECO:0000313" key="4">
    <source>
        <dbReference type="EMBL" id="CAE8613109.1"/>
    </source>
</evidence>
<sequence length="209" mass="23447">MSFSLCLAAQRARHLPVRLVVMSATFGSLGERVKDLLGNPEVINSQGRSFPVEVFYRGLVNLRKWEPSGPMKFAETVAKTIKMAMENHPGDCLVFLPGEREIMYTWIALNNMGIGDGVRPKNLVEWADRKVDLSKNVQVATLYGNMEQREQDEVLQAGLGKTVFKQLVVGHFLIKIGCLNMFKHCFAQPWLQAPGLLLLLLLLLLLVLL</sequence>
<keyword evidence="2" id="KW-0547">Nucleotide-binding</keyword>
<gene>
    <name evidence="4" type="ORF">PGLA1383_LOCUS30890</name>
</gene>
<keyword evidence="2" id="KW-0347">Helicase</keyword>
<accession>A0A813FK12</accession>
<keyword evidence="3" id="KW-1133">Transmembrane helix</keyword>
<dbReference type="PANTHER" id="PTHR43519">
    <property type="entry name" value="ATP-DEPENDENT RNA HELICASE HRPB"/>
    <property type="match status" value="1"/>
</dbReference>
<reference evidence="4" key="1">
    <citation type="submission" date="2021-02" db="EMBL/GenBank/DDBJ databases">
        <authorList>
            <person name="Dougan E. K."/>
            <person name="Rhodes N."/>
            <person name="Thang M."/>
            <person name="Chan C."/>
        </authorList>
    </citation>
    <scope>NUCLEOTIDE SEQUENCE</scope>
</reference>
<evidence type="ECO:0000256" key="3">
    <source>
        <dbReference type="SAM" id="Phobius"/>
    </source>
</evidence>
<proteinExistence type="predicted"/>
<keyword evidence="5" id="KW-1185">Reference proteome</keyword>
<dbReference type="GO" id="GO:0016787">
    <property type="term" value="F:hydrolase activity"/>
    <property type="evidence" value="ECO:0007669"/>
    <property type="project" value="UniProtKB-KW"/>
</dbReference>
<evidence type="ECO:0000313" key="5">
    <source>
        <dbReference type="Proteomes" id="UP000654075"/>
    </source>
</evidence>